<dbReference type="Proteomes" id="UP000812966">
    <property type="component" value="Unassembled WGS sequence"/>
</dbReference>
<sequence length="486" mass="51602">MAGDGLLDVSVEKEPSVIPATPPPKRTSGSYTAPNTPILAIRASYIASGPAGVWASPAGNRTNYITVTSTSPGPPVNLDGAKDYISYSPASYRSHIESRISRPSSPEARPRSPPHTPIALRRTSITSQDSYTGPHSLSRASSRLCSTPGGHSLRHQTSREDISDAASLDDPRSVMTEEVLVAGQPSLANMMAILETHKSLLPSSIASPSHANPVRLAPPIWDVSGPSRLSTPKPHLETAPVVSPPTSPACDDMHDPFAFSPIIAPPRFDRFQVSFPTSRCGSPRADEDVESVTKLNEANSRSPVVNSGLSLVKTPDEEALSELPMKVGVNAVTLSPRDSAKTGGPLEDTDAMISRLPKPKASPPASVAGRSVKSSLPRVLRPRLAINFAWDDMSVPSAITIASTGQDDPETLHRQPASAIDAAPHYPPDNAVLRRNRTTSLGWATGLAYDTASGLAQYGLSYVPRPLLPRALAQRRSASEHVAIDR</sequence>
<evidence type="ECO:0000256" key="1">
    <source>
        <dbReference type="SAM" id="MobiDB-lite"/>
    </source>
</evidence>
<feature type="region of interest" description="Disordered" evidence="1">
    <location>
        <begin position="95"/>
        <end position="170"/>
    </location>
</feature>
<feature type="compositionally biased region" description="Polar residues" evidence="1">
    <location>
        <begin position="123"/>
        <end position="145"/>
    </location>
</feature>
<evidence type="ECO:0000313" key="2">
    <source>
        <dbReference type="EMBL" id="KAG7535930.1"/>
    </source>
</evidence>
<dbReference type="EMBL" id="JABELV010000067">
    <property type="protein sequence ID" value="KAG7535930.1"/>
    <property type="molecule type" value="Genomic_DNA"/>
</dbReference>
<protein>
    <submittedName>
        <fullName evidence="2">Uncharacterized protein</fullName>
    </submittedName>
</protein>
<evidence type="ECO:0000313" key="3">
    <source>
        <dbReference type="Proteomes" id="UP000812966"/>
    </source>
</evidence>
<keyword evidence="3" id="KW-1185">Reference proteome</keyword>
<proteinExistence type="predicted"/>
<dbReference type="AlphaFoldDB" id="A0A8K0NQN9"/>
<comment type="caution">
    <text evidence="2">The sequence shown here is derived from an EMBL/GenBank/DDBJ whole genome shotgun (WGS) entry which is preliminary data.</text>
</comment>
<accession>A0A8K0NQN9</accession>
<organism evidence="2 3">
    <name type="scientific">Filobasidium floriforme</name>
    <dbReference type="NCBI Taxonomy" id="5210"/>
    <lineage>
        <taxon>Eukaryota</taxon>
        <taxon>Fungi</taxon>
        <taxon>Dikarya</taxon>
        <taxon>Basidiomycota</taxon>
        <taxon>Agaricomycotina</taxon>
        <taxon>Tremellomycetes</taxon>
        <taxon>Filobasidiales</taxon>
        <taxon>Filobasidiaceae</taxon>
        <taxon>Filobasidium</taxon>
    </lineage>
</organism>
<reference evidence="2" key="1">
    <citation type="submission" date="2020-04" db="EMBL/GenBank/DDBJ databases">
        <title>Analysis of mating type loci in Filobasidium floriforme.</title>
        <authorList>
            <person name="Nowrousian M."/>
        </authorList>
    </citation>
    <scope>NUCLEOTIDE SEQUENCE</scope>
    <source>
        <strain evidence="2">CBS 6242</strain>
    </source>
</reference>
<name>A0A8K0NQN9_9TREE</name>
<gene>
    <name evidence="2" type="ORF">FFLO_03601</name>
</gene>
<feature type="region of interest" description="Disordered" evidence="1">
    <location>
        <begin position="1"/>
        <end position="33"/>
    </location>
</feature>